<dbReference type="Pfam" id="PF13759">
    <property type="entry name" value="2OG-FeII_Oxy_5"/>
    <property type="match status" value="1"/>
</dbReference>
<comment type="caution">
    <text evidence="1">The sequence shown here is derived from an EMBL/GenBank/DDBJ whole genome shotgun (WGS) entry which is preliminary data.</text>
</comment>
<dbReference type="Gene3D" id="2.60.120.620">
    <property type="entry name" value="q2cbj1_9rhob like domain"/>
    <property type="match status" value="1"/>
</dbReference>
<dbReference type="NCBIfam" id="TIGR02466">
    <property type="entry name" value="TIGR02466 family protein"/>
    <property type="match status" value="1"/>
</dbReference>
<dbReference type="RefSeq" id="WP_275228654.1">
    <property type="nucleotide sequence ID" value="NZ_JARESE010000044.1"/>
</dbReference>
<dbReference type="EMBL" id="JARESE010000044">
    <property type="protein sequence ID" value="MDE8652570.1"/>
    <property type="molecule type" value="Genomic_DNA"/>
</dbReference>
<name>A0ABT5WR92_9SPHN</name>
<proteinExistence type="predicted"/>
<dbReference type="Proteomes" id="UP001216253">
    <property type="component" value="Unassembled WGS sequence"/>
</dbReference>
<gene>
    <name evidence="1" type="ORF">PYV00_12745</name>
</gene>
<protein>
    <submittedName>
        <fullName evidence="1">TIGR02466 family protein</fullName>
    </submittedName>
</protein>
<reference evidence="1 2" key="1">
    <citation type="submission" date="2023-03" db="EMBL/GenBank/DDBJ databases">
        <title>NovoSphingobium album sp. nov. isolated from polycyclic aromatic hydrocarbons- and heavy-metal polluted soil.</title>
        <authorList>
            <person name="Liu Z."/>
            <person name="Wang K."/>
        </authorList>
    </citation>
    <scope>NUCLEOTIDE SEQUENCE [LARGE SCALE GENOMIC DNA]</scope>
    <source>
        <strain evidence="1 2">H3SJ31-1</strain>
    </source>
</reference>
<organism evidence="1 2">
    <name type="scientific">Novosphingobium album</name>
    <name type="common">ex Liu et al. 2023</name>
    <dbReference type="NCBI Taxonomy" id="3031130"/>
    <lineage>
        <taxon>Bacteria</taxon>
        <taxon>Pseudomonadati</taxon>
        <taxon>Pseudomonadota</taxon>
        <taxon>Alphaproteobacteria</taxon>
        <taxon>Sphingomonadales</taxon>
        <taxon>Sphingomonadaceae</taxon>
        <taxon>Novosphingobium</taxon>
    </lineage>
</organism>
<evidence type="ECO:0000313" key="1">
    <source>
        <dbReference type="EMBL" id="MDE8652570.1"/>
    </source>
</evidence>
<accession>A0ABT5WR92</accession>
<evidence type="ECO:0000313" key="2">
    <source>
        <dbReference type="Proteomes" id="UP001216253"/>
    </source>
</evidence>
<dbReference type="InterPro" id="IPR012668">
    <property type="entry name" value="CHP02466"/>
</dbReference>
<keyword evidence="2" id="KW-1185">Reference proteome</keyword>
<sequence length="216" mass="23889">MSGEPAIELRKVKSSALFSSVVDRYEMSDPAALNRQLVAEIARWRTVSKGLEVSNFGGWHSNATLFARPEPALRQVCEMIRAAMAQSIRRYWPEFDAARDEVIYEGWVNVNGPGAMNAPHAHPNAHLSGCYYVSVPESDIPRSGAIEFYHPAGALAQTTLFGKRMLQMNRSVTPVPGLMLIFPAYLNHMVYPNKSSEERVTIAFNAIVTGNPRPAA</sequence>